<accession>A0A0N4WE10</accession>
<proteinExistence type="predicted"/>
<keyword evidence="2" id="KW-1185">Reference proteome</keyword>
<name>A0A0N4WE10_HAEPC</name>
<dbReference type="AlphaFoldDB" id="A0A0N4WE10"/>
<protein>
    <submittedName>
        <fullName evidence="1 3">Uncharacterized protein</fullName>
    </submittedName>
</protein>
<evidence type="ECO:0000313" key="2">
    <source>
        <dbReference type="Proteomes" id="UP000268014"/>
    </source>
</evidence>
<organism evidence="3">
    <name type="scientific">Haemonchus placei</name>
    <name type="common">Barber's pole worm</name>
    <dbReference type="NCBI Taxonomy" id="6290"/>
    <lineage>
        <taxon>Eukaryota</taxon>
        <taxon>Metazoa</taxon>
        <taxon>Ecdysozoa</taxon>
        <taxon>Nematoda</taxon>
        <taxon>Chromadorea</taxon>
        <taxon>Rhabditida</taxon>
        <taxon>Rhabditina</taxon>
        <taxon>Rhabditomorpha</taxon>
        <taxon>Strongyloidea</taxon>
        <taxon>Trichostrongylidae</taxon>
        <taxon>Haemonchus</taxon>
    </lineage>
</organism>
<dbReference type="EMBL" id="UZAF01016940">
    <property type="protein sequence ID" value="VDO35940.1"/>
    <property type="molecule type" value="Genomic_DNA"/>
</dbReference>
<reference evidence="3" key="1">
    <citation type="submission" date="2017-02" db="UniProtKB">
        <authorList>
            <consortium name="WormBaseParasite"/>
        </authorList>
    </citation>
    <scope>IDENTIFICATION</scope>
</reference>
<dbReference type="WBParaSite" id="HPLM_0000884901-mRNA-1">
    <property type="protein sequence ID" value="HPLM_0000884901-mRNA-1"/>
    <property type="gene ID" value="HPLM_0000884901"/>
</dbReference>
<gene>
    <name evidence="1" type="ORF">HPLM_LOCUS8841</name>
</gene>
<evidence type="ECO:0000313" key="1">
    <source>
        <dbReference type="EMBL" id="VDO35940.1"/>
    </source>
</evidence>
<sequence>MIHCLSTIRLRHRQVVQIDHLLLSGFPENDN</sequence>
<evidence type="ECO:0000313" key="3">
    <source>
        <dbReference type="WBParaSite" id="HPLM_0000884901-mRNA-1"/>
    </source>
</evidence>
<reference evidence="1 2" key="2">
    <citation type="submission" date="2018-11" db="EMBL/GenBank/DDBJ databases">
        <authorList>
            <consortium name="Pathogen Informatics"/>
        </authorList>
    </citation>
    <scope>NUCLEOTIDE SEQUENCE [LARGE SCALE GENOMIC DNA]</scope>
    <source>
        <strain evidence="1 2">MHpl1</strain>
    </source>
</reference>
<dbReference type="Proteomes" id="UP000268014">
    <property type="component" value="Unassembled WGS sequence"/>
</dbReference>